<dbReference type="Pfam" id="PF00440">
    <property type="entry name" value="TetR_N"/>
    <property type="match status" value="1"/>
</dbReference>
<dbReference type="GO" id="GO:0000976">
    <property type="term" value="F:transcription cis-regulatory region binding"/>
    <property type="evidence" value="ECO:0007669"/>
    <property type="project" value="TreeGrafter"/>
</dbReference>
<evidence type="ECO:0000256" key="2">
    <source>
        <dbReference type="PROSITE-ProRule" id="PRU00335"/>
    </source>
</evidence>
<evidence type="ECO:0000259" key="3">
    <source>
        <dbReference type="PROSITE" id="PS50977"/>
    </source>
</evidence>
<dbReference type="EMBL" id="WMBB01000005">
    <property type="protein sequence ID" value="MTE13446.1"/>
    <property type="molecule type" value="Genomic_DNA"/>
</dbReference>
<dbReference type="PANTHER" id="PTHR30055:SF226">
    <property type="entry name" value="HTH-TYPE TRANSCRIPTIONAL REGULATOR PKSA"/>
    <property type="match status" value="1"/>
</dbReference>
<name>A0A6I3KXU5_9NOCA</name>
<dbReference type="PRINTS" id="PR00455">
    <property type="entry name" value="HTHTETR"/>
</dbReference>
<dbReference type="PANTHER" id="PTHR30055">
    <property type="entry name" value="HTH-TYPE TRANSCRIPTIONAL REGULATOR RUTR"/>
    <property type="match status" value="1"/>
</dbReference>
<dbReference type="PROSITE" id="PS01081">
    <property type="entry name" value="HTH_TETR_1"/>
    <property type="match status" value="1"/>
</dbReference>
<dbReference type="InterPro" id="IPR050109">
    <property type="entry name" value="HTH-type_TetR-like_transc_reg"/>
</dbReference>
<dbReference type="Gene3D" id="1.10.357.10">
    <property type="entry name" value="Tetracycline Repressor, domain 2"/>
    <property type="match status" value="1"/>
</dbReference>
<evidence type="ECO:0000256" key="1">
    <source>
        <dbReference type="ARBA" id="ARBA00023125"/>
    </source>
</evidence>
<sequence length="215" mass="23230">MPTGTWDRLAPQRRAAVVAAAEAEFAARGFSGGSLNTICREAGVSKGSLFQYFADKADMYVHLAELSSERIRSAIEAVANELDWEADFFGSLESLLEAWVRYFYDHPLERAMTAAANLEPDPVARTAVREAVNRHYLAVLQPLFDAASALGALRPGTDTQVLLSLLLLLLPHLAIAPHVPGLDPLLGLADGDADHAVAIAHRMVNTVLDPYRADG</sequence>
<evidence type="ECO:0000313" key="5">
    <source>
        <dbReference type="Proteomes" id="UP000432464"/>
    </source>
</evidence>
<dbReference type="InterPro" id="IPR036271">
    <property type="entry name" value="Tet_transcr_reg_TetR-rel_C_sf"/>
</dbReference>
<dbReference type="InterPro" id="IPR001647">
    <property type="entry name" value="HTH_TetR"/>
</dbReference>
<feature type="DNA-binding region" description="H-T-H motif" evidence="2">
    <location>
        <begin position="34"/>
        <end position="53"/>
    </location>
</feature>
<keyword evidence="5" id="KW-1185">Reference proteome</keyword>
<proteinExistence type="predicted"/>
<dbReference type="InterPro" id="IPR023772">
    <property type="entry name" value="DNA-bd_HTH_TetR-type_CS"/>
</dbReference>
<comment type="caution">
    <text evidence="4">The sequence shown here is derived from an EMBL/GenBank/DDBJ whole genome shotgun (WGS) entry which is preliminary data.</text>
</comment>
<dbReference type="AlphaFoldDB" id="A0A6I3KXU5"/>
<dbReference type="GO" id="GO:0003700">
    <property type="term" value="F:DNA-binding transcription factor activity"/>
    <property type="evidence" value="ECO:0007669"/>
    <property type="project" value="TreeGrafter"/>
</dbReference>
<dbReference type="RefSeq" id="WP_328290029.1">
    <property type="nucleotide sequence ID" value="NZ_WMBB01000005.1"/>
</dbReference>
<dbReference type="Proteomes" id="UP000432464">
    <property type="component" value="Unassembled WGS sequence"/>
</dbReference>
<dbReference type="SUPFAM" id="SSF48498">
    <property type="entry name" value="Tetracyclin repressor-like, C-terminal domain"/>
    <property type="match status" value="1"/>
</dbReference>
<evidence type="ECO:0000313" key="4">
    <source>
        <dbReference type="EMBL" id="MTE13446.1"/>
    </source>
</evidence>
<dbReference type="PROSITE" id="PS50977">
    <property type="entry name" value="HTH_TETR_2"/>
    <property type="match status" value="1"/>
</dbReference>
<accession>A0A6I3KXU5</accession>
<feature type="domain" description="HTH tetR-type" evidence="3">
    <location>
        <begin position="11"/>
        <end position="71"/>
    </location>
</feature>
<organism evidence="4 5">
    <name type="scientific">Nocardia aurantiaca</name>
    <dbReference type="NCBI Taxonomy" id="2675850"/>
    <lineage>
        <taxon>Bacteria</taxon>
        <taxon>Bacillati</taxon>
        <taxon>Actinomycetota</taxon>
        <taxon>Actinomycetes</taxon>
        <taxon>Mycobacteriales</taxon>
        <taxon>Nocardiaceae</taxon>
        <taxon>Nocardia</taxon>
    </lineage>
</organism>
<gene>
    <name evidence="4" type="ORF">GLP40_11760</name>
</gene>
<reference evidence="4 5" key="1">
    <citation type="submission" date="2019-11" db="EMBL/GenBank/DDBJ databases">
        <title>Nocardia sp. nov. CT2-14 isolated from soil.</title>
        <authorList>
            <person name="Kanchanasin P."/>
            <person name="Tanasupawat S."/>
            <person name="Yuki M."/>
            <person name="Kudo T."/>
        </authorList>
    </citation>
    <scope>NUCLEOTIDE SEQUENCE [LARGE SCALE GENOMIC DNA]</scope>
    <source>
        <strain evidence="4 5">CT2-14</strain>
    </source>
</reference>
<dbReference type="SUPFAM" id="SSF46689">
    <property type="entry name" value="Homeodomain-like"/>
    <property type="match status" value="1"/>
</dbReference>
<keyword evidence="1 2" id="KW-0238">DNA-binding</keyword>
<protein>
    <submittedName>
        <fullName evidence="4">TetR family transcriptional regulator</fullName>
    </submittedName>
</protein>
<dbReference type="InterPro" id="IPR009057">
    <property type="entry name" value="Homeodomain-like_sf"/>
</dbReference>